<evidence type="ECO:0000313" key="2">
    <source>
        <dbReference type="Proteomes" id="UP001055811"/>
    </source>
</evidence>
<organism evidence="1 2">
    <name type="scientific">Cichorium intybus</name>
    <name type="common">Chicory</name>
    <dbReference type="NCBI Taxonomy" id="13427"/>
    <lineage>
        <taxon>Eukaryota</taxon>
        <taxon>Viridiplantae</taxon>
        <taxon>Streptophyta</taxon>
        <taxon>Embryophyta</taxon>
        <taxon>Tracheophyta</taxon>
        <taxon>Spermatophyta</taxon>
        <taxon>Magnoliopsida</taxon>
        <taxon>eudicotyledons</taxon>
        <taxon>Gunneridae</taxon>
        <taxon>Pentapetalae</taxon>
        <taxon>asterids</taxon>
        <taxon>campanulids</taxon>
        <taxon>Asterales</taxon>
        <taxon>Asteraceae</taxon>
        <taxon>Cichorioideae</taxon>
        <taxon>Cichorieae</taxon>
        <taxon>Cichoriinae</taxon>
        <taxon>Cichorium</taxon>
    </lineage>
</organism>
<reference evidence="1 2" key="2">
    <citation type="journal article" date="2022" name="Mol. Ecol. Resour.">
        <title>The genomes of chicory, endive, great burdock and yacon provide insights into Asteraceae paleo-polyploidization history and plant inulin production.</title>
        <authorList>
            <person name="Fan W."/>
            <person name="Wang S."/>
            <person name="Wang H."/>
            <person name="Wang A."/>
            <person name="Jiang F."/>
            <person name="Liu H."/>
            <person name="Zhao H."/>
            <person name="Xu D."/>
            <person name="Zhang Y."/>
        </authorList>
    </citation>
    <scope>NUCLEOTIDE SEQUENCE [LARGE SCALE GENOMIC DNA]</scope>
    <source>
        <strain evidence="2">cv. Punajuju</strain>
        <tissue evidence="1">Leaves</tissue>
    </source>
</reference>
<dbReference type="EMBL" id="CM042017">
    <property type="protein sequence ID" value="KAI3690074.1"/>
    <property type="molecule type" value="Genomic_DNA"/>
</dbReference>
<reference evidence="2" key="1">
    <citation type="journal article" date="2022" name="Mol. Ecol. Resour.">
        <title>The genomes of chicory, endive, great burdock and yacon provide insights into Asteraceae palaeo-polyploidization history and plant inulin production.</title>
        <authorList>
            <person name="Fan W."/>
            <person name="Wang S."/>
            <person name="Wang H."/>
            <person name="Wang A."/>
            <person name="Jiang F."/>
            <person name="Liu H."/>
            <person name="Zhao H."/>
            <person name="Xu D."/>
            <person name="Zhang Y."/>
        </authorList>
    </citation>
    <scope>NUCLEOTIDE SEQUENCE [LARGE SCALE GENOMIC DNA]</scope>
    <source>
        <strain evidence="2">cv. Punajuju</strain>
    </source>
</reference>
<evidence type="ECO:0000313" key="1">
    <source>
        <dbReference type="EMBL" id="KAI3690074.1"/>
    </source>
</evidence>
<protein>
    <submittedName>
        <fullName evidence="1">Uncharacterized protein</fullName>
    </submittedName>
</protein>
<name>A0ACB8YWD7_CICIN</name>
<sequence length="307" mass="34282">MSASGPTIDSSVRNQLRLAGEEEDSSKSYALSGKIMLSSIIVLFVVVIFLVFLHLYARWYLLRLQRRNQSRRRSRRNRSSRIVFYVDTNNGLAVPTGGLDQTVLKRLPLFVYSSETHDNLPECAVCLSEFEEGEKGRILPKCKHSFHTECIDMWFHSNSTCPLCRSPVEPAESEMTMISVEQPETVTEPGSSTSLSYPVQYDGVHKETTSSVADRRKGIDIRIDVPSRTELVAENEFRLPSPSQGFRSPGSRLLALKRILSMSRKSPAFSPSSGVGPSFLPVTESDLESARQESASESTRIGTDDLR</sequence>
<comment type="caution">
    <text evidence="1">The sequence shown here is derived from an EMBL/GenBank/DDBJ whole genome shotgun (WGS) entry which is preliminary data.</text>
</comment>
<accession>A0ACB8YWD7</accession>
<keyword evidence="2" id="KW-1185">Reference proteome</keyword>
<dbReference type="Proteomes" id="UP001055811">
    <property type="component" value="Linkage Group LG09"/>
</dbReference>
<proteinExistence type="predicted"/>
<gene>
    <name evidence="1" type="ORF">L2E82_48049</name>
</gene>